<dbReference type="GO" id="GO:1990904">
    <property type="term" value="C:ribonucleoprotein complex"/>
    <property type="evidence" value="ECO:0007669"/>
    <property type="project" value="UniProtKB-KW"/>
</dbReference>
<keyword evidence="3 5" id="KW-0687">Ribonucleoprotein</keyword>
<comment type="caution">
    <text evidence="6">The sequence shown here is derived from an EMBL/GenBank/DDBJ whole genome shotgun (WGS) entry which is preliminary data.</text>
</comment>
<dbReference type="GO" id="GO:0006412">
    <property type="term" value="P:translation"/>
    <property type="evidence" value="ECO:0007669"/>
    <property type="project" value="UniProtKB-UniRule"/>
</dbReference>
<dbReference type="NCBIfam" id="TIGR00012">
    <property type="entry name" value="L29"/>
    <property type="match status" value="1"/>
</dbReference>
<dbReference type="Gene3D" id="1.10.287.310">
    <property type="match status" value="1"/>
</dbReference>
<accession>A0A2H9T210</accession>
<evidence type="ECO:0000256" key="2">
    <source>
        <dbReference type="ARBA" id="ARBA00022980"/>
    </source>
</evidence>
<dbReference type="AlphaFoldDB" id="A0A2H9T210"/>
<dbReference type="EMBL" id="PFEN01000002">
    <property type="protein sequence ID" value="PJE69781.1"/>
    <property type="molecule type" value="Genomic_DNA"/>
</dbReference>
<reference evidence="7" key="1">
    <citation type="submission" date="2017-09" db="EMBL/GenBank/DDBJ databases">
        <title>Depth-based differentiation of microbial function through sediment-hosted aquifers and enrichment of novel symbionts in the deep terrestrial subsurface.</title>
        <authorList>
            <person name="Probst A.J."/>
            <person name="Ladd B."/>
            <person name="Jarett J.K."/>
            <person name="Geller-Mcgrath D.E."/>
            <person name="Sieber C.M.K."/>
            <person name="Emerson J.B."/>
            <person name="Anantharaman K."/>
            <person name="Thomas B.C."/>
            <person name="Malmstrom R."/>
            <person name="Stieglmeier M."/>
            <person name="Klingl A."/>
            <person name="Woyke T."/>
            <person name="Ryan C.M."/>
            <person name="Banfield J.F."/>
        </authorList>
    </citation>
    <scope>NUCLEOTIDE SEQUENCE [LARGE SCALE GENOMIC DNA]</scope>
</reference>
<dbReference type="InterPro" id="IPR036049">
    <property type="entry name" value="Ribosomal_uL29_sf"/>
</dbReference>
<keyword evidence="2 5" id="KW-0689">Ribosomal protein</keyword>
<evidence type="ECO:0000313" key="6">
    <source>
        <dbReference type="EMBL" id="PJE69781.1"/>
    </source>
</evidence>
<name>A0A2H9T210_9BACT</name>
<organism evidence="6 7">
    <name type="scientific">Candidatus Staskawiczbacteria bacterium CG10_big_fil_rev_8_21_14_0_10_38_10</name>
    <dbReference type="NCBI Taxonomy" id="1974891"/>
    <lineage>
        <taxon>Bacteria</taxon>
        <taxon>Candidatus Staskawicziibacteriota</taxon>
    </lineage>
</organism>
<dbReference type="InterPro" id="IPR001854">
    <property type="entry name" value="Ribosomal_uL29"/>
</dbReference>
<proteinExistence type="inferred from homology"/>
<evidence type="ECO:0000256" key="1">
    <source>
        <dbReference type="ARBA" id="ARBA00009254"/>
    </source>
</evidence>
<dbReference type="Proteomes" id="UP000236946">
    <property type="component" value="Unassembled WGS sequence"/>
</dbReference>
<protein>
    <recommendedName>
        <fullName evidence="4 5">Large ribosomal subunit protein uL29</fullName>
    </recommendedName>
</protein>
<gene>
    <name evidence="5 6" type="primary">rpmC</name>
    <name evidence="6" type="ORF">COU98_00145</name>
</gene>
<dbReference type="HAMAP" id="MF_00374">
    <property type="entry name" value="Ribosomal_uL29"/>
    <property type="match status" value="1"/>
</dbReference>
<evidence type="ECO:0000256" key="4">
    <source>
        <dbReference type="ARBA" id="ARBA00035204"/>
    </source>
</evidence>
<evidence type="ECO:0000256" key="3">
    <source>
        <dbReference type="ARBA" id="ARBA00023274"/>
    </source>
</evidence>
<comment type="similarity">
    <text evidence="1 5">Belongs to the universal ribosomal protein uL29 family.</text>
</comment>
<evidence type="ECO:0000313" key="7">
    <source>
        <dbReference type="Proteomes" id="UP000236946"/>
    </source>
</evidence>
<dbReference type="Pfam" id="PF00831">
    <property type="entry name" value="Ribosomal_L29"/>
    <property type="match status" value="1"/>
</dbReference>
<dbReference type="GO" id="GO:0005840">
    <property type="term" value="C:ribosome"/>
    <property type="evidence" value="ECO:0007669"/>
    <property type="project" value="UniProtKB-KW"/>
</dbReference>
<evidence type="ECO:0000256" key="5">
    <source>
        <dbReference type="HAMAP-Rule" id="MF_00374"/>
    </source>
</evidence>
<sequence length="64" mass="7729">MKAKELRQKTKDELNRILQDSRVKLRELRFKLTLNKLKNVREIREIKKNIAKILTILKETKGKK</sequence>
<dbReference type="SUPFAM" id="SSF46561">
    <property type="entry name" value="Ribosomal protein L29 (L29p)"/>
    <property type="match status" value="1"/>
</dbReference>
<dbReference type="GO" id="GO:0003735">
    <property type="term" value="F:structural constituent of ribosome"/>
    <property type="evidence" value="ECO:0007669"/>
    <property type="project" value="InterPro"/>
</dbReference>